<protein>
    <submittedName>
        <fullName evidence="2">Uncharacterized protein</fullName>
    </submittedName>
</protein>
<feature type="region of interest" description="Disordered" evidence="1">
    <location>
        <begin position="1"/>
        <end position="20"/>
    </location>
</feature>
<dbReference type="Proteomes" id="UP000664940">
    <property type="component" value="Unassembled WGS sequence"/>
</dbReference>
<dbReference type="AlphaFoldDB" id="A0A834B310"/>
<feature type="compositionally biased region" description="Pro residues" evidence="1">
    <location>
        <begin position="75"/>
        <end position="93"/>
    </location>
</feature>
<proteinExistence type="predicted"/>
<sequence>MVLPIFSPTATTKGGRLPSPVHVWGDPSLNRHLHSSSGQSEHVKMSQEWPGGVRGETVGKMGSGCRGQGLGPQLCPLPQPPPPPPPHPHPAPVPSSSTGVAALSTSSFSAALEGASQADLPHGQAQVPPALTPTHSDPRARMRCRPRP</sequence>
<name>A0A834B310_9CHIR</name>
<feature type="compositionally biased region" description="Gly residues" evidence="1">
    <location>
        <begin position="61"/>
        <end position="70"/>
    </location>
</feature>
<evidence type="ECO:0000313" key="2">
    <source>
        <dbReference type="EMBL" id="KAF6125118.1"/>
    </source>
</evidence>
<evidence type="ECO:0000313" key="3">
    <source>
        <dbReference type="Proteomes" id="UP000664940"/>
    </source>
</evidence>
<feature type="region of interest" description="Disordered" evidence="1">
    <location>
        <begin position="33"/>
        <end position="148"/>
    </location>
</feature>
<accession>A0A834B310</accession>
<dbReference type="EMBL" id="JABVXQ010000002">
    <property type="protein sequence ID" value="KAF6125118.1"/>
    <property type="molecule type" value="Genomic_DNA"/>
</dbReference>
<comment type="caution">
    <text evidence="2">The sequence shown here is derived from an EMBL/GenBank/DDBJ whole genome shotgun (WGS) entry which is preliminary data.</text>
</comment>
<organism evidence="2 3">
    <name type="scientific">Phyllostomus discolor</name>
    <name type="common">pale spear-nosed bat</name>
    <dbReference type="NCBI Taxonomy" id="89673"/>
    <lineage>
        <taxon>Eukaryota</taxon>
        <taxon>Metazoa</taxon>
        <taxon>Chordata</taxon>
        <taxon>Craniata</taxon>
        <taxon>Vertebrata</taxon>
        <taxon>Euteleostomi</taxon>
        <taxon>Mammalia</taxon>
        <taxon>Eutheria</taxon>
        <taxon>Laurasiatheria</taxon>
        <taxon>Chiroptera</taxon>
        <taxon>Yangochiroptera</taxon>
        <taxon>Phyllostomidae</taxon>
        <taxon>Phyllostominae</taxon>
        <taxon>Phyllostomus</taxon>
    </lineage>
</organism>
<feature type="compositionally biased region" description="Low complexity" evidence="1">
    <location>
        <begin position="101"/>
        <end position="112"/>
    </location>
</feature>
<evidence type="ECO:0000256" key="1">
    <source>
        <dbReference type="SAM" id="MobiDB-lite"/>
    </source>
</evidence>
<gene>
    <name evidence="2" type="ORF">HJG60_009666</name>
</gene>
<reference evidence="2 3" key="1">
    <citation type="journal article" date="2020" name="Nature">
        <title>Six reference-quality genomes reveal evolution of bat adaptations.</title>
        <authorList>
            <person name="Jebb D."/>
            <person name="Huang Z."/>
            <person name="Pippel M."/>
            <person name="Hughes G.M."/>
            <person name="Lavrichenko K."/>
            <person name="Devanna P."/>
            <person name="Winkler S."/>
            <person name="Jermiin L.S."/>
            <person name="Skirmuntt E.C."/>
            <person name="Katzourakis A."/>
            <person name="Burkitt-Gray L."/>
            <person name="Ray D.A."/>
            <person name="Sullivan K.A.M."/>
            <person name="Roscito J.G."/>
            <person name="Kirilenko B.M."/>
            <person name="Davalos L.M."/>
            <person name="Corthals A.P."/>
            <person name="Power M.L."/>
            <person name="Jones G."/>
            <person name="Ransome R.D."/>
            <person name="Dechmann D.K.N."/>
            <person name="Locatelli A.G."/>
            <person name="Puechmaille S.J."/>
            <person name="Fedrigo O."/>
            <person name="Jarvis E.D."/>
            <person name="Hiller M."/>
            <person name="Vernes S.C."/>
            <person name="Myers E.W."/>
            <person name="Teeling E.C."/>
        </authorList>
    </citation>
    <scope>NUCLEOTIDE SEQUENCE [LARGE SCALE GENOMIC DNA]</scope>
    <source>
        <strain evidence="2">Bat1K_MPI-CBG_1</strain>
    </source>
</reference>